<dbReference type="InterPro" id="IPR025460">
    <property type="entry name" value="DUF4280"/>
</dbReference>
<protein>
    <submittedName>
        <fullName evidence="2">PF14107 domain protein</fullName>
    </submittedName>
</protein>
<dbReference type="Proteomes" id="UP000025748">
    <property type="component" value="Unassembled WGS sequence"/>
</dbReference>
<evidence type="ECO:0000313" key="2">
    <source>
        <dbReference type="EMBL" id="KCB21754.1"/>
    </source>
</evidence>
<sequence>MTRQITTGATLACSFGLAPSVFNASPSSILVGGMPAGTITDHVPGLNIPPFGMCACPGNPAVAAATAAALGVLTPAPCIPVTPAPWMPGAFAVLLSGRPSLPETALLNCSWGGAIRIVVPSQFQTLLG</sequence>
<reference evidence="2 3" key="1">
    <citation type="submission" date="2014-03" db="EMBL/GenBank/DDBJ databases">
        <title>Genome sequence of Bordetella hinzii.</title>
        <authorList>
            <person name="Register K."/>
            <person name="Harvill E."/>
            <person name="Goodfield L.L."/>
            <person name="Ivanov Y.V."/>
            <person name="Meyer J.A."/>
            <person name="Muse S.J."/>
            <person name="Jacobs N."/>
            <person name="Bendor L."/>
            <person name="Smallridge W.E."/>
            <person name="Brinkac L.M."/>
            <person name="Sanka R."/>
            <person name="Kim M."/>
            <person name="Losada L."/>
        </authorList>
    </citation>
    <scope>NUCLEOTIDE SEQUENCE [LARGE SCALE GENOMIC DNA]</scope>
    <source>
        <strain evidence="2 3">OH87 BAL007II</strain>
    </source>
</reference>
<evidence type="ECO:0000256" key="1">
    <source>
        <dbReference type="SAM" id="SignalP"/>
    </source>
</evidence>
<feature type="chain" id="PRO_5047404882" evidence="1">
    <location>
        <begin position="25"/>
        <end position="128"/>
    </location>
</feature>
<organism evidence="2 3">
    <name type="scientific">Bordetella hinzii OH87 BAL007II</name>
    <dbReference type="NCBI Taxonomy" id="1331262"/>
    <lineage>
        <taxon>Bacteria</taxon>
        <taxon>Pseudomonadati</taxon>
        <taxon>Pseudomonadota</taxon>
        <taxon>Betaproteobacteria</taxon>
        <taxon>Burkholderiales</taxon>
        <taxon>Alcaligenaceae</taxon>
        <taxon>Bordetella</taxon>
    </lineage>
</organism>
<feature type="signal peptide" evidence="1">
    <location>
        <begin position="1"/>
        <end position="24"/>
    </location>
</feature>
<evidence type="ECO:0000313" key="3">
    <source>
        <dbReference type="Proteomes" id="UP000025748"/>
    </source>
</evidence>
<accession>A0ABR4QUV0</accession>
<name>A0ABR4QUV0_9BORD</name>
<keyword evidence="3" id="KW-1185">Reference proteome</keyword>
<proteinExistence type="predicted"/>
<comment type="caution">
    <text evidence="2">The sequence shown here is derived from an EMBL/GenBank/DDBJ whole genome shotgun (WGS) entry which is preliminary data.</text>
</comment>
<keyword evidence="1" id="KW-0732">Signal</keyword>
<dbReference type="EMBL" id="JHEM01000029">
    <property type="protein sequence ID" value="KCB21754.1"/>
    <property type="molecule type" value="Genomic_DNA"/>
</dbReference>
<dbReference type="Pfam" id="PF14107">
    <property type="entry name" value="DUF4280"/>
    <property type="match status" value="1"/>
</dbReference>
<dbReference type="RefSeq" id="WP_032964170.1">
    <property type="nucleotide sequence ID" value="NZ_JHEM01000029.1"/>
</dbReference>
<gene>
    <name evidence="2" type="ORF">L544_0321</name>
</gene>